<name>I4D3N7_DESAJ</name>
<dbReference type="RefSeq" id="WP_014826418.1">
    <property type="nucleotide sequence ID" value="NC_018068.1"/>
</dbReference>
<dbReference type="EMBL" id="CP003639">
    <property type="protein sequence ID" value="AFM40411.1"/>
    <property type="molecule type" value="Genomic_DNA"/>
</dbReference>
<dbReference type="Proteomes" id="UP000002892">
    <property type="component" value="Chromosome"/>
</dbReference>
<evidence type="ECO:0000256" key="1">
    <source>
        <dbReference type="SAM" id="SignalP"/>
    </source>
</evidence>
<dbReference type="SUPFAM" id="SSF109998">
    <property type="entry name" value="Triger factor/SurA peptide-binding domain-like"/>
    <property type="match status" value="1"/>
</dbReference>
<evidence type="ECO:0008006" key="4">
    <source>
        <dbReference type="Google" id="ProtNLM"/>
    </source>
</evidence>
<proteinExistence type="predicted"/>
<accession>I4D3N7</accession>
<dbReference type="OrthoDB" id="1796187at2"/>
<reference evidence="2 3" key="1">
    <citation type="journal article" date="2012" name="J. Bacteriol.">
        <title>Complete genome sequences of Desulfosporosinus orientis DSM765T, Desulfosporosinus youngiae DSM17734T, Desulfosporosinus meridiei DSM13257T, and Desulfosporosinus acidiphilus DSM22704T.</title>
        <authorList>
            <person name="Pester M."/>
            <person name="Brambilla E."/>
            <person name="Alazard D."/>
            <person name="Rattei T."/>
            <person name="Weinmaier T."/>
            <person name="Han J."/>
            <person name="Lucas S."/>
            <person name="Lapidus A."/>
            <person name="Cheng J.F."/>
            <person name="Goodwin L."/>
            <person name="Pitluck S."/>
            <person name="Peters L."/>
            <person name="Ovchinnikova G."/>
            <person name="Teshima H."/>
            <person name="Detter J.C."/>
            <person name="Han C.S."/>
            <person name="Tapia R."/>
            <person name="Land M.L."/>
            <person name="Hauser L."/>
            <person name="Kyrpides N.C."/>
            <person name="Ivanova N.N."/>
            <person name="Pagani I."/>
            <person name="Huntmann M."/>
            <person name="Wei C.L."/>
            <person name="Davenport K.W."/>
            <person name="Daligault H."/>
            <person name="Chain P.S."/>
            <person name="Chen A."/>
            <person name="Mavromatis K."/>
            <person name="Markowitz V."/>
            <person name="Szeto E."/>
            <person name="Mikhailova N."/>
            <person name="Pati A."/>
            <person name="Wagner M."/>
            <person name="Woyke T."/>
            <person name="Ollivier B."/>
            <person name="Klenk H.P."/>
            <person name="Spring S."/>
            <person name="Loy A."/>
        </authorList>
    </citation>
    <scope>NUCLEOTIDE SEQUENCE [LARGE SCALE GENOMIC DNA]</scope>
    <source>
        <strain evidence="3">DSM 22704 / JCM 16185 / SJ4</strain>
    </source>
</reference>
<dbReference type="Gene3D" id="1.10.4030.10">
    <property type="entry name" value="Porin chaperone SurA, peptide-binding domain"/>
    <property type="match status" value="1"/>
</dbReference>
<evidence type="ECO:0000313" key="2">
    <source>
        <dbReference type="EMBL" id="AFM40411.1"/>
    </source>
</evidence>
<protein>
    <recommendedName>
        <fullName evidence="4">SurA-like protein</fullName>
    </recommendedName>
</protein>
<dbReference type="KEGG" id="dai:Desaci_1388"/>
<feature type="signal peptide" evidence="1">
    <location>
        <begin position="1"/>
        <end position="20"/>
    </location>
</feature>
<dbReference type="InterPro" id="IPR027304">
    <property type="entry name" value="Trigger_fact/SurA_dom_sf"/>
</dbReference>
<sequence>MFRRKIIFLGILSLSLFLFGCNQKKVEEAQVNQTQVQIPVQKGDHFQVVQGTVGNTSSPNMADINNLRNTKFPEIVAEVGDYKITGLQLTKEIALKRNDYINNIKKPQSEAFYEKVALGLLVKNALIDNEVKKQGLTVTVEEAKAYLEQQEKSMTSLPDSDPAKEAYLKDIKINGFDNVSEYINSQNVINMTQTILGRAKLKNAVLQSISQDQNEASKAWDDYTEKLLDQGNFKILLPIDIKGYQQLEAQVALNR</sequence>
<keyword evidence="3" id="KW-1185">Reference proteome</keyword>
<feature type="chain" id="PRO_5038826968" description="SurA-like protein" evidence="1">
    <location>
        <begin position="21"/>
        <end position="255"/>
    </location>
</feature>
<dbReference type="Pfam" id="PF13624">
    <property type="entry name" value="SurA_N_3"/>
    <property type="match status" value="1"/>
</dbReference>
<gene>
    <name evidence="2" type="ordered locus">Desaci_1388</name>
</gene>
<dbReference type="PROSITE" id="PS51257">
    <property type="entry name" value="PROKAR_LIPOPROTEIN"/>
    <property type="match status" value="1"/>
</dbReference>
<organism evidence="2 3">
    <name type="scientific">Desulfosporosinus acidiphilus (strain DSM 22704 / JCM 16185 / SJ4)</name>
    <dbReference type="NCBI Taxonomy" id="646529"/>
    <lineage>
        <taxon>Bacteria</taxon>
        <taxon>Bacillati</taxon>
        <taxon>Bacillota</taxon>
        <taxon>Clostridia</taxon>
        <taxon>Eubacteriales</taxon>
        <taxon>Desulfitobacteriaceae</taxon>
        <taxon>Desulfosporosinus</taxon>
    </lineage>
</organism>
<evidence type="ECO:0000313" key="3">
    <source>
        <dbReference type="Proteomes" id="UP000002892"/>
    </source>
</evidence>
<keyword evidence="1" id="KW-0732">Signal</keyword>
<dbReference type="HOGENOM" id="CLU_095254_0_0_9"/>
<dbReference type="AlphaFoldDB" id="I4D3N7"/>